<accession>F9WLQ4</accession>
<dbReference type="Proteomes" id="UP000009027">
    <property type="component" value="Unassembled WGS sequence"/>
</dbReference>
<evidence type="ECO:0000313" key="1">
    <source>
        <dbReference type="EMBL" id="CCD18447.1"/>
    </source>
</evidence>
<evidence type="ECO:0000313" key="2">
    <source>
        <dbReference type="Proteomes" id="UP000009027"/>
    </source>
</evidence>
<keyword evidence="2" id="KW-1185">Reference proteome</keyword>
<sequence length="365" mass="40945">MSDAERRCIYVLVHVLVTAGCNGNGTFQSAMDKDQAQCAAKELLWPWMDIAGEAEMRHDALVKDIGDLKRREEQVEASLTEANARAVKLMEAWDGEERGKVEMVKQRLLDVEKRYREAGAHRASLKANAEIQAKESKDQNVNTYYDIRNAGHNINGKAHQGGDLNYAAVKVALESNELARPHCERGIVSEILRDLNIPLNRSPNLSQWKDTNQKVLERAKEQLVRSGPSCCVGFNSFIEKAKSIEETIARTVERLQLAVSTYEEIEKEVNTAYLNTRAEQVTLDKTEKSILKHVDDQGKQLCEMLKKQRSVTERVRSARAQLVGTTTAATALRRRASELTQQAEGTRTTVTLASMQFSMLTDTLV</sequence>
<organism evidence="1 2">
    <name type="scientific">Trypanosoma vivax (strain Y486)</name>
    <dbReference type="NCBI Taxonomy" id="1055687"/>
    <lineage>
        <taxon>Eukaryota</taxon>
        <taxon>Discoba</taxon>
        <taxon>Euglenozoa</taxon>
        <taxon>Kinetoplastea</taxon>
        <taxon>Metakinetoplastina</taxon>
        <taxon>Trypanosomatida</taxon>
        <taxon>Trypanosomatidae</taxon>
        <taxon>Trypanosoma</taxon>
        <taxon>Duttonella</taxon>
    </lineage>
</organism>
<feature type="non-terminal residue" evidence="1">
    <location>
        <position position="365"/>
    </location>
</feature>
<dbReference type="EMBL" id="CAEX01001190">
    <property type="protein sequence ID" value="CCD18447.1"/>
    <property type="molecule type" value="Genomic_DNA"/>
</dbReference>
<dbReference type="VEuPathDB" id="TriTrypDB:TvY486_0011350"/>
<dbReference type="PROSITE" id="PS51257">
    <property type="entry name" value="PROKAR_LIPOPROTEIN"/>
    <property type="match status" value="1"/>
</dbReference>
<proteinExistence type="predicted"/>
<dbReference type="AlphaFoldDB" id="F9WLQ4"/>
<reference evidence="1 2" key="1">
    <citation type="journal article" date="2012" name="Proc. Natl. Acad. Sci. U.S.A.">
        <title>Antigenic diversity is generated by distinct evolutionary mechanisms in African trypanosome species.</title>
        <authorList>
            <person name="Jackson A.P."/>
            <person name="Berry A."/>
            <person name="Aslett M."/>
            <person name="Allison H.C."/>
            <person name="Burton P."/>
            <person name="Vavrova-Anderson J."/>
            <person name="Brown R."/>
            <person name="Browne H."/>
            <person name="Corton N."/>
            <person name="Hauser H."/>
            <person name="Gamble J."/>
            <person name="Gilderthorp R."/>
            <person name="Marcello L."/>
            <person name="McQuillan J."/>
            <person name="Otto T.D."/>
            <person name="Quail M.A."/>
            <person name="Sanders M.J."/>
            <person name="van Tonder A."/>
            <person name="Ginger M.L."/>
            <person name="Field M.C."/>
            <person name="Barry J.D."/>
            <person name="Hertz-Fowler C."/>
            <person name="Berriman M."/>
        </authorList>
    </citation>
    <scope>NUCLEOTIDE SEQUENCE</scope>
    <source>
        <strain evidence="1 2">Y486</strain>
    </source>
</reference>
<protein>
    <submittedName>
        <fullName evidence="1">Uncharacterized protein</fullName>
    </submittedName>
</protein>
<name>F9WLQ4_TRYVY</name>
<gene>
    <name evidence="1" type="ORF">TvY486_0011350</name>
</gene>